<dbReference type="PROSITE" id="PS50893">
    <property type="entry name" value="ABC_TRANSPORTER_2"/>
    <property type="match status" value="1"/>
</dbReference>
<keyword evidence="6" id="KW-1185">Reference proteome</keyword>
<evidence type="ECO:0000313" key="5">
    <source>
        <dbReference type="EMBL" id="MFC1438478.1"/>
    </source>
</evidence>
<sequence length="281" mass="29812">MADALSKRYRTTWALTDCNLSIPAGHVVGLVGPNGAGKSTLLNLAVGLTPPTSGSVEVLGRRPGSSRAQLARVGFVAQNPSLYTALSVADHLKLGARLNRTWDAPYAQRRIDRLGVDPGRSAGELSGGQLAQLALTMAIAKRPELLILDEPVASLDPLARRDFLTELADAVGEADMSVILSSHLITDLERVCDYLIVLTSARVQVAGPVKELLAGHRVVAPPDDADDRRSPSVISIGELADRAAQDPAWSAPQPSLEDLVLAYLSRDPTPGGNRTVLEARQ</sequence>
<dbReference type="Pfam" id="PF00005">
    <property type="entry name" value="ABC_tran"/>
    <property type="match status" value="1"/>
</dbReference>
<accession>A0ABV6XK54</accession>
<dbReference type="RefSeq" id="WP_380564011.1">
    <property type="nucleotide sequence ID" value="NZ_JBEUKS010000003.1"/>
</dbReference>
<name>A0ABV6XK54_9ACTN</name>
<feature type="domain" description="ABC transporter" evidence="4">
    <location>
        <begin position="1"/>
        <end position="225"/>
    </location>
</feature>
<dbReference type="Gene3D" id="3.40.50.300">
    <property type="entry name" value="P-loop containing nucleotide triphosphate hydrolases"/>
    <property type="match status" value="1"/>
</dbReference>
<dbReference type="Proteomes" id="UP001592581">
    <property type="component" value="Unassembled WGS sequence"/>
</dbReference>
<keyword evidence="2" id="KW-0547">Nucleotide-binding</keyword>
<dbReference type="InterPro" id="IPR003593">
    <property type="entry name" value="AAA+_ATPase"/>
</dbReference>
<dbReference type="InterPro" id="IPR003439">
    <property type="entry name" value="ABC_transporter-like_ATP-bd"/>
</dbReference>
<dbReference type="CDD" id="cd03230">
    <property type="entry name" value="ABC_DR_subfamily_A"/>
    <property type="match status" value="1"/>
</dbReference>
<keyword evidence="1" id="KW-0813">Transport</keyword>
<dbReference type="EMBL" id="JBEUKS010000003">
    <property type="protein sequence ID" value="MFC1438478.1"/>
    <property type="molecule type" value="Genomic_DNA"/>
</dbReference>
<dbReference type="SMART" id="SM00382">
    <property type="entry name" value="AAA"/>
    <property type="match status" value="1"/>
</dbReference>
<evidence type="ECO:0000256" key="1">
    <source>
        <dbReference type="ARBA" id="ARBA00022448"/>
    </source>
</evidence>
<dbReference type="InterPro" id="IPR051782">
    <property type="entry name" value="ABC_Transporter_VariousFunc"/>
</dbReference>
<dbReference type="GO" id="GO:0005524">
    <property type="term" value="F:ATP binding"/>
    <property type="evidence" value="ECO:0007669"/>
    <property type="project" value="UniProtKB-KW"/>
</dbReference>
<reference evidence="5 6" key="1">
    <citation type="submission" date="2024-06" db="EMBL/GenBank/DDBJ databases">
        <authorList>
            <person name="Lee S.D."/>
        </authorList>
    </citation>
    <scope>NUCLEOTIDE SEQUENCE [LARGE SCALE GENOMIC DNA]</scope>
    <source>
        <strain evidence="5 6">N1-10</strain>
    </source>
</reference>
<dbReference type="InterPro" id="IPR027417">
    <property type="entry name" value="P-loop_NTPase"/>
</dbReference>
<dbReference type="PANTHER" id="PTHR42939:SF1">
    <property type="entry name" value="ABC TRANSPORTER ATP-BINDING PROTEIN ALBC-RELATED"/>
    <property type="match status" value="1"/>
</dbReference>
<evidence type="ECO:0000313" key="6">
    <source>
        <dbReference type="Proteomes" id="UP001592581"/>
    </source>
</evidence>
<dbReference type="SUPFAM" id="SSF52540">
    <property type="entry name" value="P-loop containing nucleoside triphosphate hydrolases"/>
    <property type="match status" value="1"/>
</dbReference>
<organism evidence="5 6">
    <name type="scientific">Streptacidiphilus jeojiensis</name>
    <dbReference type="NCBI Taxonomy" id="3229225"/>
    <lineage>
        <taxon>Bacteria</taxon>
        <taxon>Bacillati</taxon>
        <taxon>Actinomycetota</taxon>
        <taxon>Actinomycetes</taxon>
        <taxon>Kitasatosporales</taxon>
        <taxon>Streptomycetaceae</taxon>
        <taxon>Streptacidiphilus</taxon>
    </lineage>
</organism>
<evidence type="ECO:0000256" key="3">
    <source>
        <dbReference type="ARBA" id="ARBA00022840"/>
    </source>
</evidence>
<proteinExistence type="predicted"/>
<comment type="caution">
    <text evidence="5">The sequence shown here is derived from an EMBL/GenBank/DDBJ whole genome shotgun (WGS) entry which is preliminary data.</text>
</comment>
<dbReference type="PANTHER" id="PTHR42939">
    <property type="entry name" value="ABC TRANSPORTER ATP-BINDING PROTEIN ALBC-RELATED"/>
    <property type="match status" value="1"/>
</dbReference>
<evidence type="ECO:0000259" key="4">
    <source>
        <dbReference type="PROSITE" id="PS50893"/>
    </source>
</evidence>
<evidence type="ECO:0000256" key="2">
    <source>
        <dbReference type="ARBA" id="ARBA00022741"/>
    </source>
</evidence>
<protein>
    <submittedName>
        <fullName evidence="5">ABC transporter ATP-binding protein</fullName>
    </submittedName>
</protein>
<keyword evidence="3 5" id="KW-0067">ATP-binding</keyword>
<gene>
    <name evidence="5" type="ORF">ABUW04_09445</name>
</gene>